<keyword evidence="2" id="KW-0808">Transferase</keyword>
<dbReference type="EMBL" id="CP065592">
    <property type="protein sequence ID" value="QPQ54602.1"/>
    <property type="molecule type" value="Genomic_DNA"/>
</dbReference>
<dbReference type="SUPFAM" id="SSF53335">
    <property type="entry name" value="S-adenosyl-L-methionine-dependent methyltransferases"/>
    <property type="match status" value="1"/>
</dbReference>
<organism evidence="2 3">
    <name type="scientific">Allosphingosinicella flava</name>
    <dbReference type="NCBI Taxonomy" id="2771430"/>
    <lineage>
        <taxon>Bacteria</taxon>
        <taxon>Pseudomonadati</taxon>
        <taxon>Pseudomonadota</taxon>
        <taxon>Alphaproteobacteria</taxon>
        <taxon>Sphingomonadales</taxon>
        <taxon>Sphingomonadaceae</taxon>
        <taxon>Allosphingosinicella</taxon>
    </lineage>
</organism>
<name>A0A7T2GIZ3_9SPHN</name>
<dbReference type="Pfam" id="PF08241">
    <property type="entry name" value="Methyltransf_11"/>
    <property type="match status" value="1"/>
</dbReference>
<gene>
    <name evidence="2" type="ORF">IC614_09725</name>
</gene>
<protein>
    <submittedName>
        <fullName evidence="2">Methyltransferase domain-containing protein</fullName>
    </submittedName>
</protein>
<evidence type="ECO:0000259" key="1">
    <source>
        <dbReference type="Pfam" id="PF08241"/>
    </source>
</evidence>
<dbReference type="PANTHER" id="PTHR43591">
    <property type="entry name" value="METHYLTRANSFERASE"/>
    <property type="match status" value="1"/>
</dbReference>
<evidence type="ECO:0000313" key="2">
    <source>
        <dbReference type="EMBL" id="QPQ54602.1"/>
    </source>
</evidence>
<keyword evidence="2" id="KW-0489">Methyltransferase</keyword>
<dbReference type="CDD" id="cd02440">
    <property type="entry name" value="AdoMet_MTases"/>
    <property type="match status" value="1"/>
</dbReference>
<dbReference type="Proteomes" id="UP000594873">
    <property type="component" value="Chromosome"/>
</dbReference>
<accession>A0A7T2GIZ3</accession>
<dbReference type="KEGG" id="sflv:IC614_09725"/>
<dbReference type="InterPro" id="IPR029063">
    <property type="entry name" value="SAM-dependent_MTases_sf"/>
</dbReference>
<sequence>MSYVLEHPDEARRLEQQALLSAYDMQGEVRDINLLPGEALIDLGCGSGLLSRELQRKFPHATIEGCDGSEQRLAQAKALLPAENAVHFFLSPLENIATDANRYEWAVARYVFEHLKNPVACAREVLRVLKPGGKLLAVDFDGLMFNLFPISPELNQMRQSLLKALPVNLYIGRELPSILHEAGFQNIKWSVEAHSFQGADLDAEKAIIEQRIRLAAPALEEVLGVAGAQHFEKEYLTHLGQPGATLFYNKFKVLGTKG</sequence>
<proteinExistence type="predicted"/>
<dbReference type="InterPro" id="IPR013216">
    <property type="entry name" value="Methyltransf_11"/>
</dbReference>
<keyword evidence="3" id="KW-1185">Reference proteome</keyword>
<dbReference type="GO" id="GO:0008757">
    <property type="term" value="F:S-adenosylmethionine-dependent methyltransferase activity"/>
    <property type="evidence" value="ECO:0007669"/>
    <property type="project" value="InterPro"/>
</dbReference>
<dbReference type="AlphaFoldDB" id="A0A7T2GIZ3"/>
<evidence type="ECO:0000313" key="3">
    <source>
        <dbReference type="Proteomes" id="UP000594873"/>
    </source>
</evidence>
<dbReference type="Gene3D" id="3.40.50.150">
    <property type="entry name" value="Vaccinia Virus protein VP39"/>
    <property type="match status" value="1"/>
</dbReference>
<dbReference type="GO" id="GO:0032259">
    <property type="term" value="P:methylation"/>
    <property type="evidence" value="ECO:0007669"/>
    <property type="project" value="UniProtKB-KW"/>
</dbReference>
<dbReference type="RefSeq" id="WP_200971141.1">
    <property type="nucleotide sequence ID" value="NZ_CP065592.1"/>
</dbReference>
<feature type="domain" description="Methyltransferase type 11" evidence="1">
    <location>
        <begin position="42"/>
        <end position="136"/>
    </location>
</feature>
<dbReference type="PANTHER" id="PTHR43591:SF110">
    <property type="entry name" value="RHODANESE DOMAIN-CONTAINING PROTEIN"/>
    <property type="match status" value="1"/>
</dbReference>
<reference evidence="2 3" key="1">
    <citation type="submission" date="2020-11" db="EMBL/GenBank/DDBJ databases">
        <title>Genome seq and assembly of Sphingosinicella sp.</title>
        <authorList>
            <person name="Chhetri G."/>
        </authorList>
    </citation>
    <scope>NUCLEOTIDE SEQUENCE [LARGE SCALE GENOMIC DNA]</scope>
    <source>
        <strain evidence="2 3">UDD2</strain>
    </source>
</reference>